<keyword evidence="1" id="KW-0812">Transmembrane</keyword>
<feature type="transmembrane region" description="Helical" evidence="1">
    <location>
        <begin position="432"/>
        <end position="453"/>
    </location>
</feature>
<comment type="caution">
    <text evidence="2">The sequence shown here is derived from an EMBL/GenBank/DDBJ whole genome shotgun (WGS) entry which is preliminary data.</text>
</comment>
<organism evidence="2 3">
    <name type="scientific">Tegillarca granosa</name>
    <name type="common">Malaysian cockle</name>
    <name type="synonym">Anadara granosa</name>
    <dbReference type="NCBI Taxonomy" id="220873"/>
    <lineage>
        <taxon>Eukaryota</taxon>
        <taxon>Metazoa</taxon>
        <taxon>Spiralia</taxon>
        <taxon>Lophotrochozoa</taxon>
        <taxon>Mollusca</taxon>
        <taxon>Bivalvia</taxon>
        <taxon>Autobranchia</taxon>
        <taxon>Pteriomorphia</taxon>
        <taxon>Arcoida</taxon>
        <taxon>Arcoidea</taxon>
        <taxon>Arcidae</taxon>
        <taxon>Tegillarca</taxon>
    </lineage>
</organism>
<feature type="transmembrane region" description="Helical" evidence="1">
    <location>
        <begin position="401"/>
        <end position="420"/>
    </location>
</feature>
<evidence type="ECO:0000256" key="1">
    <source>
        <dbReference type="SAM" id="Phobius"/>
    </source>
</evidence>
<dbReference type="EMBL" id="JARBDR010000214">
    <property type="protein sequence ID" value="KAJ8319048.1"/>
    <property type="molecule type" value="Genomic_DNA"/>
</dbReference>
<protein>
    <recommendedName>
        <fullName evidence="4">Transmembrane protein 26</fullName>
    </recommendedName>
</protein>
<reference evidence="2 3" key="1">
    <citation type="submission" date="2022-12" db="EMBL/GenBank/DDBJ databases">
        <title>Chromosome-level genome of Tegillarca granosa.</title>
        <authorList>
            <person name="Kim J."/>
        </authorList>
    </citation>
    <scope>NUCLEOTIDE SEQUENCE [LARGE SCALE GENOMIC DNA]</scope>
    <source>
        <strain evidence="2">Teg-2019</strain>
        <tissue evidence="2">Adductor muscle</tissue>
    </source>
</reference>
<keyword evidence="1" id="KW-1133">Transmembrane helix</keyword>
<feature type="transmembrane region" description="Helical" evidence="1">
    <location>
        <begin position="369"/>
        <end position="389"/>
    </location>
</feature>
<name>A0ABQ9FTM3_TEGGR</name>
<accession>A0ABQ9FTM3</accession>
<dbReference type="Proteomes" id="UP001217089">
    <property type="component" value="Unassembled WGS sequence"/>
</dbReference>
<gene>
    <name evidence="2" type="ORF">KUTeg_004139</name>
</gene>
<feature type="transmembrane region" description="Helical" evidence="1">
    <location>
        <begin position="474"/>
        <end position="495"/>
    </location>
</feature>
<feature type="transmembrane region" description="Helical" evidence="1">
    <location>
        <begin position="57"/>
        <end position="75"/>
    </location>
</feature>
<feature type="transmembrane region" description="Helical" evidence="1">
    <location>
        <begin position="332"/>
        <end position="349"/>
    </location>
</feature>
<evidence type="ECO:0000313" key="2">
    <source>
        <dbReference type="EMBL" id="KAJ8319048.1"/>
    </source>
</evidence>
<sequence>MLISDLCKMTSAKQSEEAETEPKFSIIHGIQSVTVRVVLIIHSLLTTWRAADIKKDNIYWCIGLGNILLVLEGLFTLRFKKGQEGKWFCPCFLLYLCSTLPSIWILEVDRLDRYDSTIADTNLTAIQEETLSTIKGVTLPIALTADTWIQLLEQSMMFFLIIGRWLLPRGELTRNELSQLLFVYLGTGSDILELFIVFEESEVRQDRLLSYIVLIVWSVSLMQFTFVITATKSPRRPRVFLTKDPELPQTNNDSILKENSCLDVSVCYRSLGTNIIHRDYRHSFFILYILIARRILSYGILFFACKNLIVIGVVIYRIVVIACCMDPEKSKKFCPCFLLFLLCNVPPMWILKMEHLFATAMPSPFNSQYWPNVLEQTMIFILIIGRWYLPRGELTRSQLSQLLFTFIGTGSDALEIFVVFEEAEVRSNATLCLVTLFVWSISLLQFLFVLTAVRDENKLDKTSSIWSIMLTTDIWSLLLTAVLHDLPYFFLRVYVLLSLQVYSYGILFFTCKNLILIAAMIYRIEILCFHKNDYEEIN</sequence>
<keyword evidence="3" id="KW-1185">Reference proteome</keyword>
<evidence type="ECO:0000313" key="3">
    <source>
        <dbReference type="Proteomes" id="UP001217089"/>
    </source>
</evidence>
<keyword evidence="1" id="KW-0472">Membrane</keyword>
<feature type="transmembrane region" description="Helical" evidence="1">
    <location>
        <begin position="210"/>
        <end position="230"/>
    </location>
</feature>
<proteinExistence type="predicted"/>
<feature type="transmembrane region" description="Helical" evidence="1">
    <location>
        <begin position="87"/>
        <end position="106"/>
    </location>
</feature>
<dbReference type="InterPro" id="IPR019169">
    <property type="entry name" value="Transmembrane_26"/>
</dbReference>
<feature type="transmembrane region" description="Helical" evidence="1">
    <location>
        <begin position="308"/>
        <end position="325"/>
    </location>
</feature>
<dbReference type="Pfam" id="PF09772">
    <property type="entry name" value="Tmem26"/>
    <property type="match status" value="2"/>
</dbReference>
<dbReference type="PANTHER" id="PTHR22168">
    <property type="entry name" value="TMEM26 PROTEIN"/>
    <property type="match status" value="1"/>
</dbReference>
<feature type="transmembrane region" description="Helical" evidence="1">
    <location>
        <begin position="501"/>
        <end position="522"/>
    </location>
</feature>
<evidence type="ECO:0008006" key="4">
    <source>
        <dbReference type="Google" id="ProtNLM"/>
    </source>
</evidence>